<sequence>MGVHKFCRRMANEYSKMVVDAIEEEPVETEGVKIPVDTSKPNPNNIEYHNLYLDMTGFLYSYLHPKDRQCPATREDVFQYIFDYIDRLFAIVRPRKLLYLAIDGVAPRAKMNQKRSWRFISAKWAAYSAAEEERLRQEFEKEGRKLPPKKDSHHFNTNITPGTPFMSDLSIALQHYIHLRLNNDPGWKDVMVILSDSNVPGEGKHKIMSYIRLQRNLPFYFPNTHHCLCGLDEDLIMLALATHEVHFSILSEVVLKTPGQQDKCSICGQVGHIAANCEGKAKRKAGEVNEKGDADIVPKKRYQFLNIWTLREYLELETRPIILPFPFDIEHIIDDFIFINFFIGNDFLPNMPTLEIHEGAINMHMSFYKCALPSLGGYLTDGSKPKLSRVERFIQFVGSLEYKIFERRAKFHGSRLASGRSSSPYQQKGSSSIVRHYQLGHATSSSTVLDIECKKSTTMGDGKSYNRAQKVARVDLGGSKGAAIVEAESDLESEIQDNKEELKLRLKKALREKTDAFIQENREKDNVRIVRLADPGWKERYYEQKFSAKSPEDLEAVLRDVVLKYIEGLCWVMHYYYEGVCSWQWKVYVLCFYFNVYLNEANNKFYPYHYAPFASDIKDLGRLNISFELGTPFKPFDQMLGVFPVASAIALPEQYRKLMTDPNSPIIDFYPADFEVDMNGKQFTRQGIAKLPFIEESRLLAEVAKIEHTLTEERARRNGTMSDMLFVSLSHDLSSSIFSQADSSKNLTDRVKFWVRDRLDAVASGGINGYISPWFGDPCPTVFESRFSWMDDIMNNQVICSIYRLPDAHKHIAKAVPGVTFPKKIVTTDDIKPDPYLPKNPERRQFDNQRHNHNTNAAISIQQYREAISIQQYREAAHLLLVNSLQQLTGHNVHAGQMQQIPTHLVGHIPHYQDYQNRSNPGGEHAVLQASSGDVSQAQNPHNRFQYPQNVVYNAPMPHARGYNMRGYYPHVPPQQFAPHPSSSGSRPSNLPGAYSHPPPGYSNAEAGPLIGSIYNHTTGSWEPPVNPNAGRGSSNPRQPGNQFSDLGRGRGRRPPQ</sequence>
<proteinExistence type="inferred from homology"/>
<dbReference type="GO" id="GO:0008270">
    <property type="term" value="F:zinc ion binding"/>
    <property type="evidence" value="ECO:0007669"/>
    <property type="project" value="UniProtKB-KW"/>
</dbReference>
<accession>A0ABD1GFM6</accession>
<evidence type="ECO:0000256" key="5">
    <source>
        <dbReference type="ARBA" id="ARBA00022722"/>
    </source>
</evidence>
<evidence type="ECO:0000256" key="12">
    <source>
        <dbReference type="SAM" id="Coils"/>
    </source>
</evidence>
<dbReference type="EC" id="3.1.13.-" evidence="10"/>
<keyword evidence="4 10" id="KW-0507">mRNA processing</keyword>
<keyword evidence="11" id="KW-0862">Zinc</keyword>
<dbReference type="PANTHER" id="PTHR12341:SF41">
    <property type="entry name" value="5'-3' EXORIBONUCLEASE 2"/>
    <property type="match status" value="1"/>
</dbReference>
<dbReference type="CDD" id="cd18673">
    <property type="entry name" value="PIN_XRN1-2-like"/>
    <property type="match status" value="1"/>
</dbReference>
<dbReference type="Proteomes" id="UP001567538">
    <property type="component" value="Unassembled WGS sequence"/>
</dbReference>
<dbReference type="GO" id="GO:0005634">
    <property type="term" value="C:nucleus"/>
    <property type="evidence" value="ECO:0007669"/>
    <property type="project" value="UniProtKB-SubCell"/>
</dbReference>
<keyword evidence="3" id="KW-0698">rRNA processing</keyword>
<keyword evidence="7 10" id="KW-0269">Exonuclease</keyword>
<dbReference type="Pfam" id="PF17846">
    <property type="entry name" value="XRN_M"/>
    <property type="match status" value="1"/>
</dbReference>
<keyword evidence="16" id="KW-1185">Reference proteome</keyword>
<protein>
    <recommendedName>
        <fullName evidence="10">5'-3' exoribonuclease</fullName>
        <ecNumber evidence="10">3.1.13.-</ecNumber>
    </recommendedName>
</protein>
<evidence type="ECO:0000256" key="2">
    <source>
        <dbReference type="ARBA" id="ARBA00006994"/>
    </source>
</evidence>
<dbReference type="FunFam" id="1.25.40.1050:FF:000002">
    <property type="entry name" value="5'-3' exoribonuclease"/>
    <property type="match status" value="1"/>
</dbReference>
<evidence type="ECO:0000256" key="6">
    <source>
        <dbReference type="ARBA" id="ARBA00022801"/>
    </source>
</evidence>
<dbReference type="PIRSF" id="PIRSF037239">
    <property type="entry name" value="Exonuclease_Xrn2"/>
    <property type="match status" value="1"/>
</dbReference>
<dbReference type="GO" id="GO:0004534">
    <property type="term" value="F:5'-3' RNA exonuclease activity"/>
    <property type="evidence" value="ECO:0007669"/>
    <property type="project" value="UniProtKB-UniRule"/>
</dbReference>
<dbReference type="InterPro" id="IPR027073">
    <property type="entry name" value="5_3_exoribonuclease"/>
</dbReference>
<dbReference type="InterPro" id="IPR017151">
    <property type="entry name" value="Xrn2/3/4"/>
</dbReference>
<evidence type="ECO:0000313" key="15">
    <source>
        <dbReference type="EMBL" id="KAL1542923.1"/>
    </source>
</evidence>
<reference evidence="15 16" key="1">
    <citation type="submission" date="2024-06" db="EMBL/GenBank/DDBJ databases">
        <title>A chromosome level genome sequence of Diviner's sage (Salvia divinorum).</title>
        <authorList>
            <person name="Ford S.A."/>
            <person name="Ro D.-K."/>
            <person name="Ness R.W."/>
            <person name="Phillips M.A."/>
        </authorList>
    </citation>
    <scope>NUCLEOTIDE SEQUENCE [LARGE SCALE GENOMIC DNA]</scope>
    <source>
        <strain evidence="15">SAF-2024a</strain>
        <tissue evidence="15">Leaf</tissue>
    </source>
</reference>
<dbReference type="InterPro" id="IPR001878">
    <property type="entry name" value="Znf_CCHC"/>
</dbReference>
<keyword evidence="6 10" id="KW-0378">Hydrolase</keyword>
<dbReference type="PROSITE" id="PS50158">
    <property type="entry name" value="ZF_CCHC"/>
    <property type="match status" value="1"/>
</dbReference>
<keyword evidence="11" id="KW-0479">Metal-binding</keyword>
<dbReference type="AlphaFoldDB" id="A0ABD1GFM6"/>
<keyword evidence="8 12" id="KW-0175">Coiled coil</keyword>
<evidence type="ECO:0000256" key="3">
    <source>
        <dbReference type="ARBA" id="ARBA00022552"/>
    </source>
</evidence>
<dbReference type="InterPro" id="IPR041412">
    <property type="entry name" value="Xrn1_helical"/>
</dbReference>
<name>A0ABD1GFM6_SALDI</name>
<keyword evidence="11" id="KW-0863">Zinc-finger</keyword>
<evidence type="ECO:0000256" key="1">
    <source>
        <dbReference type="ARBA" id="ARBA00004123"/>
    </source>
</evidence>
<organism evidence="15 16">
    <name type="scientific">Salvia divinorum</name>
    <name type="common">Maria pastora</name>
    <name type="synonym">Diviner's sage</name>
    <dbReference type="NCBI Taxonomy" id="28513"/>
    <lineage>
        <taxon>Eukaryota</taxon>
        <taxon>Viridiplantae</taxon>
        <taxon>Streptophyta</taxon>
        <taxon>Embryophyta</taxon>
        <taxon>Tracheophyta</taxon>
        <taxon>Spermatophyta</taxon>
        <taxon>Magnoliopsida</taxon>
        <taxon>eudicotyledons</taxon>
        <taxon>Gunneridae</taxon>
        <taxon>Pentapetalae</taxon>
        <taxon>asterids</taxon>
        <taxon>lamiids</taxon>
        <taxon>Lamiales</taxon>
        <taxon>Lamiaceae</taxon>
        <taxon>Nepetoideae</taxon>
        <taxon>Mentheae</taxon>
        <taxon>Salviinae</taxon>
        <taxon>Salvia</taxon>
        <taxon>Salvia subgen. Calosphace</taxon>
    </lineage>
</organism>
<dbReference type="InterPro" id="IPR004859">
    <property type="entry name" value="Xrn1_N"/>
</dbReference>
<feature type="compositionally biased region" description="Polar residues" evidence="13">
    <location>
        <begin position="929"/>
        <end position="941"/>
    </location>
</feature>
<evidence type="ECO:0000256" key="13">
    <source>
        <dbReference type="SAM" id="MobiDB-lite"/>
    </source>
</evidence>
<evidence type="ECO:0000256" key="10">
    <source>
        <dbReference type="PIRNR" id="PIRNR037239"/>
    </source>
</evidence>
<keyword evidence="5 10" id="KW-0540">Nuclease</keyword>
<comment type="function">
    <text evidence="10">Possesses 5'-&gt;3' exoribonuclease activity. Acts as an endogenous post-transcriptional gene silencing (PTGS) suppressor.</text>
</comment>
<dbReference type="Gene3D" id="1.25.40.1050">
    <property type="match status" value="1"/>
</dbReference>
<dbReference type="Gene3D" id="3.40.50.12390">
    <property type="match status" value="2"/>
</dbReference>
<evidence type="ECO:0000256" key="7">
    <source>
        <dbReference type="ARBA" id="ARBA00022839"/>
    </source>
</evidence>
<dbReference type="EMBL" id="JBEAFC010000008">
    <property type="protein sequence ID" value="KAL1542923.1"/>
    <property type="molecule type" value="Genomic_DNA"/>
</dbReference>
<evidence type="ECO:0000313" key="16">
    <source>
        <dbReference type="Proteomes" id="UP001567538"/>
    </source>
</evidence>
<evidence type="ECO:0000256" key="8">
    <source>
        <dbReference type="ARBA" id="ARBA00023054"/>
    </source>
</evidence>
<feature type="compositionally biased region" description="Polar residues" evidence="13">
    <location>
        <begin position="1032"/>
        <end position="1045"/>
    </location>
</feature>
<dbReference type="Pfam" id="PF03159">
    <property type="entry name" value="XRN_N"/>
    <property type="match status" value="1"/>
</dbReference>
<feature type="region of interest" description="Disordered" evidence="13">
    <location>
        <begin position="966"/>
        <end position="1057"/>
    </location>
</feature>
<feature type="domain" description="CCHC-type" evidence="14">
    <location>
        <begin position="263"/>
        <end position="277"/>
    </location>
</feature>
<feature type="coiled-coil region" evidence="12">
    <location>
        <begin position="492"/>
        <end position="519"/>
    </location>
</feature>
<dbReference type="GO" id="GO:0006397">
    <property type="term" value="P:mRNA processing"/>
    <property type="evidence" value="ECO:0007669"/>
    <property type="project" value="UniProtKB-UniRule"/>
</dbReference>
<feature type="region of interest" description="Disordered" evidence="13">
    <location>
        <begin position="912"/>
        <end position="941"/>
    </location>
</feature>
<evidence type="ECO:0000256" key="9">
    <source>
        <dbReference type="ARBA" id="ARBA00023242"/>
    </source>
</evidence>
<comment type="similarity">
    <text evidence="2 10">Belongs to the 5'-3' exonuclease family. XRN2/RAT1 subfamily.</text>
</comment>
<evidence type="ECO:0000259" key="14">
    <source>
        <dbReference type="PROSITE" id="PS50158"/>
    </source>
</evidence>
<comment type="subcellular location">
    <subcellularLocation>
        <location evidence="1">Nucleus</location>
    </subcellularLocation>
</comment>
<dbReference type="GO" id="GO:0006364">
    <property type="term" value="P:rRNA processing"/>
    <property type="evidence" value="ECO:0007669"/>
    <property type="project" value="UniProtKB-KW"/>
</dbReference>
<evidence type="ECO:0000256" key="4">
    <source>
        <dbReference type="ARBA" id="ARBA00022664"/>
    </source>
</evidence>
<gene>
    <name evidence="15" type="primary">XRN3</name>
    <name evidence="15" type="ORF">AAHA92_19954</name>
</gene>
<keyword evidence="9" id="KW-0539">Nucleus</keyword>
<evidence type="ECO:0000256" key="11">
    <source>
        <dbReference type="PROSITE-ProRule" id="PRU00047"/>
    </source>
</evidence>
<dbReference type="PANTHER" id="PTHR12341">
    <property type="entry name" value="5'-&gt;3' EXORIBONUCLEASE"/>
    <property type="match status" value="1"/>
</dbReference>
<comment type="caution">
    <text evidence="15">The sequence shown here is derived from an EMBL/GenBank/DDBJ whole genome shotgun (WGS) entry which is preliminary data.</text>
</comment>